<protein>
    <submittedName>
        <fullName evidence="1">Hydrogenase expression/formation protein HupJ</fullName>
    </submittedName>
</protein>
<gene>
    <name evidence="1" type="primary">hupJ</name>
    <name evidence="1" type="ORF">SS37A_11040</name>
</gene>
<name>A0ABM8E6N8_9HYPH</name>
<dbReference type="Proteomes" id="UP001317629">
    <property type="component" value="Chromosome"/>
</dbReference>
<evidence type="ECO:0000313" key="1">
    <source>
        <dbReference type="EMBL" id="BDV33575.1"/>
    </source>
</evidence>
<dbReference type="EMBL" id="AP027142">
    <property type="protein sequence ID" value="BDV33575.1"/>
    <property type="molecule type" value="Genomic_DNA"/>
</dbReference>
<sequence>MDDEAARTIGETLAGIYAGVRAGPMRDVPICNDALDVAAIGFRAFGESAVGVVVTPWFMNLIVVPEPPIAAGTSVRVALPAGDVECVPAQLDGFGAILACSLFSPMFEFSDMSSAREAAGEAMKALFDPGLLEEKPAQKPARLDRRALLRGRLSGQEAAS</sequence>
<accession>A0ABM8E6N8</accession>
<dbReference type="InterPro" id="IPR023994">
    <property type="entry name" value="NiFe-hyd_HybE"/>
</dbReference>
<organism evidence="1 2">
    <name type="scientific">Methylocystis iwaonis</name>
    <dbReference type="NCBI Taxonomy" id="2885079"/>
    <lineage>
        <taxon>Bacteria</taxon>
        <taxon>Pseudomonadati</taxon>
        <taxon>Pseudomonadota</taxon>
        <taxon>Alphaproteobacteria</taxon>
        <taxon>Hyphomicrobiales</taxon>
        <taxon>Methylocystaceae</taxon>
        <taxon>Methylocystis</taxon>
    </lineage>
</organism>
<dbReference type="NCBIfam" id="TIGR03993">
    <property type="entry name" value="hydrog_HybE"/>
    <property type="match status" value="1"/>
</dbReference>
<dbReference type="RefSeq" id="WP_281931063.1">
    <property type="nucleotide sequence ID" value="NZ_AP027142.1"/>
</dbReference>
<dbReference type="Gene3D" id="3.30.1460.40">
    <property type="entry name" value="[NiFe]-hydrogenase assembly chaperone, HybE"/>
    <property type="match status" value="1"/>
</dbReference>
<reference evidence="1 2" key="1">
    <citation type="journal article" date="2023" name="Int. J. Syst. Evol. Microbiol.">
        <title>Methylocystis iwaonis sp. nov., a type II methane-oxidizing bacterium from surface soil of a rice paddy field in Japan, and emended description of the genus Methylocystis (ex Whittenbury et al. 1970) Bowman et al. 1993.</title>
        <authorList>
            <person name="Kaise H."/>
            <person name="Sawadogo J.B."/>
            <person name="Alam M.S."/>
            <person name="Ueno C."/>
            <person name="Dianou D."/>
            <person name="Shinjo R."/>
            <person name="Asakawa S."/>
        </authorList>
    </citation>
    <scope>NUCLEOTIDE SEQUENCE [LARGE SCALE GENOMIC DNA]</scope>
    <source>
        <strain evidence="1 2">SS37A-Re</strain>
    </source>
</reference>
<proteinExistence type="predicted"/>
<evidence type="ECO:0000313" key="2">
    <source>
        <dbReference type="Proteomes" id="UP001317629"/>
    </source>
</evidence>
<dbReference type="Pfam" id="PF11939">
    <property type="entry name" value="NiFe-hyd_HybE"/>
    <property type="match status" value="1"/>
</dbReference>
<keyword evidence="2" id="KW-1185">Reference proteome</keyword>
<dbReference type="InterPro" id="IPR038530">
    <property type="entry name" value="NiFe-hyd_HybE_sf"/>
</dbReference>